<evidence type="ECO:0000256" key="7">
    <source>
        <dbReference type="PIRNR" id="PIRNR001369"/>
    </source>
</evidence>
<dbReference type="GO" id="GO:0006099">
    <property type="term" value="P:tricarboxylic acid cycle"/>
    <property type="evidence" value="ECO:0007669"/>
    <property type="project" value="UniProtKB-UniRule"/>
</dbReference>
<organism evidence="10 11">
    <name type="scientific">Methylogaea oryzae</name>
    <dbReference type="NCBI Taxonomy" id="1295382"/>
    <lineage>
        <taxon>Bacteria</taxon>
        <taxon>Pseudomonadati</taxon>
        <taxon>Pseudomonadota</taxon>
        <taxon>Gammaproteobacteria</taxon>
        <taxon>Methylococcales</taxon>
        <taxon>Methylococcaceae</taxon>
        <taxon>Methylogaea</taxon>
    </lineage>
</organism>
<dbReference type="EMBL" id="AP019782">
    <property type="protein sequence ID" value="BBL72176.1"/>
    <property type="molecule type" value="Genomic_DNA"/>
</dbReference>
<dbReference type="InterPro" id="IPR002020">
    <property type="entry name" value="Citrate_synthase"/>
</dbReference>
<keyword evidence="11" id="KW-1185">Reference proteome</keyword>
<proteinExistence type="inferred from homology"/>
<dbReference type="CDD" id="cd06114">
    <property type="entry name" value="EcCS_like"/>
    <property type="match status" value="1"/>
</dbReference>
<comment type="pathway">
    <text evidence="1">Carbohydrate metabolism; tricarboxylic acid cycle; isocitrate from oxaloacetate: step 1/2.</text>
</comment>
<dbReference type="PIRSF" id="PIRSF001369">
    <property type="entry name" value="Citrate_synth"/>
    <property type="match status" value="1"/>
</dbReference>
<dbReference type="PANTHER" id="PTHR42871">
    <property type="entry name" value="CITRATE SYNTHASE"/>
    <property type="match status" value="1"/>
</dbReference>
<dbReference type="GO" id="GO:0005737">
    <property type="term" value="C:cytoplasm"/>
    <property type="evidence" value="ECO:0007669"/>
    <property type="project" value="InterPro"/>
</dbReference>
<dbReference type="InterPro" id="IPR010953">
    <property type="entry name" value="Citrate_synthase_typ-I"/>
</dbReference>
<dbReference type="NCBIfam" id="TIGR01798">
    <property type="entry name" value="cit_synth_I"/>
    <property type="match status" value="1"/>
</dbReference>
<sequence length="458" mass="51335">MVAFFITCYRSTQKSPKFSHEGYTMSSTATLVLDDVSYQLPIVHGTEGERAIDIRDLRSQTGYITLDPGYGNTGSCLSNITYIDGDQGILRYRGIPIEQFGNGPNFIEVAWLLIFGRLPTEEEYRGFAADLNANANLDEGMKLHFEGFPRAAPPMAILSAMINALSCFYPEHLELDGHDSLRLASARLISKIRTIAAYAYRHSQGLPYIYPDAKLRYVPNFLHMMFSQPYDQFQCDEVVRNALNLLLILHADHEQNCSTSTVRMVGSSQANLFASCAAGVCALWGPLHGGANVEVLCMLEQIHQGNVTPEEYVRRAKAKEGNTRLMGFGHRVYKNFDPRAKMLGEAAEKLLANLGRTDPLLDIARKLEEIALQDPYFIERKLYPNVDFYSGIILRALGIPTNMFTVIFAIGRLPGWIAHWWEQNQTMANKIARPRQIYTGNGQTDYTPMAGRSKPTGQ</sequence>
<name>A0A8D5AJ94_9GAMM</name>
<reference evidence="10" key="1">
    <citation type="submission" date="2019-06" db="EMBL/GenBank/DDBJ databases">
        <title>Complete genome sequence of Methylogaea oryzae strain JCM16910.</title>
        <authorList>
            <person name="Asakawa S."/>
        </authorList>
    </citation>
    <scope>NUCLEOTIDE SEQUENCE</scope>
    <source>
        <strain evidence="10">E10</strain>
    </source>
</reference>
<dbReference type="Proteomes" id="UP000824988">
    <property type="component" value="Chromosome"/>
</dbReference>
<dbReference type="KEGG" id="moz:MoryE10_27820"/>
<keyword evidence="4 7" id="KW-0808">Transferase</keyword>
<dbReference type="PANTHER" id="PTHR42871:SF1">
    <property type="entry name" value="CITRATE SYNTHASE"/>
    <property type="match status" value="1"/>
</dbReference>
<dbReference type="InterPro" id="IPR019810">
    <property type="entry name" value="Citrate_synthase_AS"/>
</dbReference>
<dbReference type="Pfam" id="PF00285">
    <property type="entry name" value="Citrate_synt"/>
    <property type="match status" value="1"/>
</dbReference>
<evidence type="ECO:0000256" key="4">
    <source>
        <dbReference type="ARBA" id="ARBA00022679"/>
    </source>
</evidence>
<dbReference type="AlphaFoldDB" id="A0A8D5AJ94"/>
<evidence type="ECO:0000256" key="5">
    <source>
        <dbReference type="ARBA" id="ARBA00049288"/>
    </source>
</evidence>
<evidence type="ECO:0000256" key="8">
    <source>
        <dbReference type="RuleBase" id="RU003406"/>
    </source>
</evidence>
<dbReference type="NCBIfam" id="NF004126">
    <property type="entry name" value="PRK05614.1"/>
    <property type="match status" value="1"/>
</dbReference>
<evidence type="ECO:0000256" key="3">
    <source>
        <dbReference type="ARBA" id="ARBA00022532"/>
    </source>
</evidence>
<evidence type="ECO:0000256" key="1">
    <source>
        <dbReference type="ARBA" id="ARBA00004751"/>
    </source>
</evidence>
<dbReference type="FunFam" id="1.10.230.10:FF:000002">
    <property type="entry name" value="Citrate synthase"/>
    <property type="match status" value="1"/>
</dbReference>
<protein>
    <recommendedName>
        <fullName evidence="6 7">Citrate synthase</fullName>
    </recommendedName>
</protein>
<evidence type="ECO:0000256" key="9">
    <source>
        <dbReference type="SAM" id="MobiDB-lite"/>
    </source>
</evidence>
<evidence type="ECO:0000313" key="10">
    <source>
        <dbReference type="EMBL" id="BBL72176.1"/>
    </source>
</evidence>
<evidence type="ECO:0000313" key="11">
    <source>
        <dbReference type="Proteomes" id="UP000824988"/>
    </source>
</evidence>
<feature type="region of interest" description="Disordered" evidence="9">
    <location>
        <begin position="439"/>
        <end position="458"/>
    </location>
</feature>
<comment type="catalytic activity">
    <reaction evidence="5">
        <text>oxaloacetate + acetyl-CoA + H2O = citrate + CoA + H(+)</text>
        <dbReference type="Rhea" id="RHEA:16845"/>
        <dbReference type="ChEBI" id="CHEBI:15377"/>
        <dbReference type="ChEBI" id="CHEBI:15378"/>
        <dbReference type="ChEBI" id="CHEBI:16452"/>
        <dbReference type="ChEBI" id="CHEBI:16947"/>
        <dbReference type="ChEBI" id="CHEBI:57287"/>
        <dbReference type="ChEBI" id="CHEBI:57288"/>
        <dbReference type="EC" id="2.3.3.16"/>
    </reaction>
</comment>
<evidence type="ECO:0000256" key="6">
    <source>
        <dbReference type="NCBIfam" id="TIGR01798"/>
    </source>
</evidence>
<dbReference type="PROSITE" id="PS00480">
    <property type="entry name" value="CITRATE_SYNTHASE"/>
    <property type="match status" value="1"/>
</dbReference>
<comment type="similarity">
    <text evidence="2 7 8">Belongs to the citrate synthase family.</text>
</comment>
<keyword evidence="3" id="KW-0816">Tricarboxylic acid cycle</keyword>
<evidence type="ECO:0000256" key="2">
    <source>
        <dbReference type="ARBA" id="ARBA00010566"/>
    </source>
</evidence>
<dbReference type="GO" id="GO:0036440">
    <property type="term" value="F:citrate synthase activity"/>
    <property type="evidence" value="ECO:0007669"/>
    <property type="project" value="UniProtKB-EC"/>
</dbReference>
<dbReference type="InterPro" id="IPR024176">
    <property type="entry name" value="Citrate_synthase_bac-typ"/>
</dbReference>
<accession>A0A8D5AJ94</accession>
<gene>
    <name evidence="10" type="primary">gltA</name>
    <name evidence="10" type="ORF">MoryE10_27820</name>
</gene>